<dbReference type="EMBL" id="UINC01079684">
    <property type="protein sequence ID" value="SVC21923.1"/>
    <property type="molecule type" value="Genomic_DNA"/>
</dbReference>
<reference evidence="3" key="1">
    <citation type="submission" date="2018-05" db="EMBL/GenBank/DDBJ databases">
        <authorList>
            <person name="Lanie J.A."/>
            <person name="Ng W.-L."/>
            <person name="Kazmierczak K.M."/>
            <person name="Andrzejewski T.M."/>
            <person name="Davidsen T.M."/>
            <person name="Wayne K.J."/>
            <person name="Tettelin H."/>
            <person name="Glass J.I."/>
            <person name="Rusch D."/>
            <person name="Podicherti R."/>
            <person name="Tsui H.-C.T."/>
            <person name="Winkler M.E."/>
        </authorList>
    </citation>
    <scope>NUCLEOTIDE SEQUENCE</scope>
</reference>
<accession>A0A382KEQ4</accession>
<name>A0A382KEQ4_9ZZZZ</name>
<proteinExistence type="predicted"/>
<gene>
    <name evidence="3" type="ORF">METZ01_LOCUS274777</name>
</gene>
<feature type="non-terminal residue" evidence="3">
    <location>
        <position position="363"/>
    </location>
</feature>
<dbReference type="Pfam" id="PF13271">
    <property type="entry name" value="DUF4062"/>
    <property type="match status" value="1"/>
</dbReference>
<sequence>MNDVFISYAHIDDQPLTEGQKGWITQFHRVLEVRLGQLLGEKPNIWRDQKIQGNDIFDKKIMNAFKGAKVMISIMSPRYMKSEWCLRELNEFYREATESGGIQVGDRSRIFKVVKTPVDPEEIPSHLPPVLKSIIGFEFFDFDADTGRLIEYDETFGEQARQNYFSRIYDLAYEICGLLKNYSADVAAKVETSEVSADARTIFLAATTTDVQPERDRIKRELVERGHRVLPESNLPLVGSELCDLLRDSLKQCDLAVHMVGSRYGMIPEEADRSVADLQNQIAAELSRESGLERIIWLQRGVVAGDDRQIDFIRRINEDASTHAGAEIIEESLDNLKGYLLERLKPKPKPDASETPAPGSAPD</sequence>
<dbReference type="InterPro" id="IPR000157">
    <property type="entry name" value="TIR_dom"/>
</dbReference>
<dbReference type="InterPro" id="IPR025139">
    <property type="entry name" value="DUF4062"/>
</dbReference>
<evidence type="ECO:0000256" key="1">
    <source>
        <dbReference type="SAM" id="MobiDB-lite"/>
    </source>
</evidence>
<feature type="region of interest" description="Disordered" evidence="1">
    <location>
        <begin position="344"/>
        <end position="363"/>
    </location>
</feature>
<dbReference type="GO" id="GO:0007165">
    <property type="term" value="P:signal transduction"/>
    <property type="evidence" value="ECO:0007669"/>
    <property type="project" value="InterPro"/>
</dbReference>
<protein>
    <recommendedName>
        <fullName evidence="2">TIR domain-containing protein</fullName>
    </recommendedName>
</protein>
<evidence type="ECO:0000259" key="2">
    <source>
        <dbReference type="PROSITE" id="PS50104"/>
    </source>
</evidence>
<dbReference type="PROSITE" id="PS50104">
    <property type="entry name" value="TIR"/>
    <property type="match status" value="1"/>
</dbReference>
<feature type="domain" description="TIR" evidence="2">
    <location>
        <begin position="1"/>
        <end position="168"/>
    </location>
</feature>
<organism evidence="3">
    <name type="scientific">marine metagenome</name>
    <dbReference type="NCBI Taxonomy" id="408172"/>
    <lineage>
        <taxon>unclassified sequences</taxon>
        <taxon>metagenomes</taxon>
        <taxon>ecological metagenomes</taxon>
    </lineage>
</organism>
<evidence type="ECO:0000313" key="3">
    <source>
        <dbReference type="EMBL" id="SVC21923.1"/>
    </source>
</evidence>
<dbReference type="Pfam" id="PF13676">
    <property type="entry name" value="TIR_2"/>
    <property type="match status" value="1"/>
</dbReference>
<dbReference type="AlphaFoldDB" id="A0A382KEQ4"/>
<dbReference type="InterPro" id="IPR035897">
    <property type="entry name" value="Toll_tir_struct_dom_sf"/>
</dbReference>
<dbReference type="Gene3D" id="3.40.50.10140">
    <property type="entry name" value="Toll/interleukin-1 receptor homology (TIR) domain"/>
    <property type="match status" value="1"/>
</dbReference>
<dbReference type="SUPFAM" id="SSF52200">
    <property type="entry name" value="Toll/Interleukin receptor TIR domain"/>
    <property type="match status" value="1"/>
</dbReference>
<dbReference type="SMART" id="SM00255">
    <property type="entry name" value="TIR"/>
    <property type="match status" value="1"/>
</dbReference>